<sequence length="101" mass="11068">MSSTPTTIRLDDNLRKELNARLDAAGISLNTYFTMAAKQFVIQNRIPFEVIVPEKDQPTSKTKRAMVLAEAKELGLIPDESSSFKNAQALLAALDGDDSNV</sequence>
<evidence type="ECO:0000313" key="2">
    <source>
        <dbReference type="Proteomes" id="UP001596227"/>
    </source>
</evidence>
<reference evidence="2" key="1">
    <citation type="journal article" date="2019" name="Int. J. Syst. Evol. Microbiol.">
        <title>The Global Catalogue of Microorganisms (GCM) 10K type strain sequencing project: providing services to taxonomists for standard genome sequencing and annotation.</title>
        <authorList>
            <consortium name="The Broad Institute Genomics Platform"/>
            <consortium name="The Broad Institute Genome Sequencing Center for Infectious Disease"/>
            <person name="Wu L."/>
            <person name="Ma J."/>
        </authorList>
    </citation>
    <scope>NUCLEOTIDE SEQUENCE [LARGE SCALE GENOMIC DNA]</scope>
    <source>
        <strain evidence="2">CCM 8934</strain>
    </source>
</reference>
<comment type="caution">
    <text evidence="1">The sequence shown here is derived from an EMBL/GenBank/DDBJ whole genome shotgun (WGS) entry which is preliminary data.</text>
</comment>
<keyword evidence="2" id="KW-1185">Reference proteome</keyword>
<organism evidence="1 2">
    <name type="scientific">Lactiplantibacillus daoliensis</name>
    <dbReference type="NCBI Taxonomy" id="2559916"/>
    <lineage>
        <taxon>Bacteria</taxon>
        <taxon>Bacillati</taxon>
        <taxon>Bacillota</taxon>
        <taxon>Bacilli</taxon>
        <taxon>Lactobacillales</taxon>
        <taxon>Lactobacillaceae</taxon>
        <taxon>Lactiplantibacillus</taxon>
    </lineage>
</organism>
<evidence type="ECO:0000313" key="1">
    <source>
        <dbReference type="EMBL" id="MFC6295543.1"/>
    </source>
</evidence>
<gene>
    <name evidence="1" type="ORF">ACFQH1_10070</name>
</gene>
<protein>
    <submittedName>
        <fullName evidence="1">Type II toxin-antitoxin system RelB/DinJ family antitoxin</fullName>
    </submittedName>
</protein>
<dbReference type="Proteomes" id="UP001596227">
    <property type="component" value="Unassembled WGS sequence"/>
</dbReference>
<dbReference type="RefSeq" id="WP_137608106.1">
    <property type="nucleotide sequence ID" value="NZ_BJDH01000011.1"/>
</dbReference>
<proteinExistence type="predicted"/>
<dbReference type="InterPro" id="IPR013321">
    <property type="entry name" value="Arc_rbn_hlx_hlx"/>
</dbReference>
<accession>A0ABW1UHF0</accession>
<dbReference type="Gene3D" id="1.10.1220.10">
    <property type="entry name" value="Met repressor-like"/>
    <property type="match status" value="1"/>
</dbReference>
<name>A0ABW1UHF0_9LACO</name>
<dbReference type="EMBL" id="JBHSSB010000029">
    <property type="protein sequence ID" value="MFC6295543.1"/>
    <property type="molecule type" value="Genomic_DNA"/>
</dbReference>